<dbReference type="Proteomes" id="UP000027986">
    <property type="component" value="Plasmid unnamed"/>
</dbReference>
<accession>A0A075JIG8</accession>
<dbReference type="OrthoDB" id="3700439at2"/>
<dbReference type="HOGENOM" id="CLU_1022054_0_0_11"/>
<dbReference type="EMBL" id="CP008890">
    <property type="protein sequence ID" value="AIF41921.1"/>
    <property type="molecule type" value="Genomic_DNA"/>
</dbReference>
<geneLocation type="plasmid" evidence="3 4">
    <name>unnamed</name>
</geneLocation>
<keyword evidence="2" id="KW-1133">Transmembrane helix</keyword>
<keyword evidence="2" id="KW-0472">Membrane</keyword>
<keyword evidence="3" id="KW-0614">Plasmid</keyword>
<protein>
    <submittedName>
        <fullName evidence="3">Uncharacterized protein</fullName>
    </submittedName>
</protein>
<keyword evidence="4" id="KW-1185">Reference proteome</keyword>
<sequence>MQDTFWGLSATGWTAIYTLLTAGLLVLAFVAALVASRQWKSGEMAREDARTAAQEASRPYVVVTLEPGLASPDILDVVIRNSGQRPALNTRIHATPPLATTNDMHGYSLADARLFTEPIAMLAPGQQVRVMFDSLFQRSQRQDTDNPLPTRHDLSVTYADSSGHPYSDAAVLDVEQYKGTLHTSVNTVHDLTKAVEKIHDTLRRAAILSSGTASVEATVESPTEREERIRREREEEVARVRARNAEHQALMDEVMGKVQPPASGTDAEDQSP</sequence>
<dbReference type="eggNOG" id="ENOG5033ETZ">
    <property type="taxonomic scope" value="Bacteria"/>
</dbReference>
<evidence type="ECO:0000256" key="2">
    <source>
        <dbReference type="SAM" id="Phobius"/>
    </source>
</evidence>
<proteinExistence type="predicted"/>
<gene>
    <name evidence="3" type="ORF">HX89_14605</name>
</gene>
<evidence type="ECO:0000256" key="1">
    <source>
        <dbReference type="SAM" id="MobiDB-lite"/>
    </source>
</evidence>
<feature type="region of interest" description="Disordered" evidence="1">
    <location>
        <begin position="210"/>
        <end position="272"/>
    </location>
</feature>
<dbReference type="GeneID" id="41842228"/>
<keyword evidence="2" id="KW-0812">Transmembrane</keyword>
<dbReference type="AlphaFoldDB" id="A0A075JIG8"/>
<dbReference type="KEGG" id="dni:HX89_14605"/>
<feature type="transmembrane region" description="Helical" evidence="2">
    <location>
        <begin position="15"/>
        <end position="36"/>
    </location>
</feature>
<organism evidence="3 4">
    <name type="scientific">Dermacoccus nishinomiyaensis</name>
    <dbReference type="NCBI Taxonomy" id="1274"/>
    <lineage>
        <taxon>Bacteria</taxon>
        <taxon>Bacillati</taxon>
        <taxon>Actinomycetota</taxon>
        <taxon>Actinomycetes</taxon>
        <taxon>Micrococcales</taxon>
        <taxon>Dermacoccaceae</taxon>
        <taxon>Dermacoccus</taxon>
    </lineage>
</organism>
<dbReference type="RefSeq" id="WP_041229540.1">
    <property type="nucleotide sequence ID" value="NZ_CP008890.1"/>
</dbReference>
<evidence type="ECO:0000313" key="4">
    <source>
        <dbReference type="Proteomes" id="UP000027986"/>
    </source>
</evidence>
<evidence type="ECO:0000313" key="3">
    <source>
        <dbReference type="EMBL" id="AIF41921.1"/>
    </source>
</evidence>
<name>A0A075JIG8_9MICO</name>
<feature type="compositionally biased region" description="Basic and acidic residues" evidence="1">
    <location>
        <begin position="222"/>
        <end position="250"/>
    </location>
</feature>
<reference evidence="3 4" key="1">
    <citation type="submission" date="2014-07" db="EMBL/GenBank/DDBJ databases">
        <title>Genome Sequencing of Dermacoccus nishinomiyaensis.</title>
        <authorList>
            <person name="Hong K.W."/>
            <person name="Chan K.G."/>
        </authorList>
    </citation>
    <scope>NUCLEOTIDE SEQUENCE [LARGE SCALE GENOMIC DNA]</scope>
    <source>
        <strain evidence="3 4">M25</strain>
        <plasmid evidence="4">Plasmid unnamed</plasmid>
    </source>
</reference>